<dbReference type="InterPro" id="IPR011527">
    <property type="entry name" value="ABC1_TM_dom"/>
</dbReference>
<dbReference type="PANTHER" id="PTHR24221:SF248">
    <property type="entry name" value="ABC TRANSPORTER TRANSMEMBRANE REGION"/>
    <property type="match status" value="1"/>
</dbReference>
<dbReference type="PROSITE" id="PS50929">
    <property type="entry name" value="ABC_TM1F"/>
    <property type="match status" value="1"/>
</dbReference>
<reference evidence="14" key="1">
    <citation type="submission" date="2018-03" db="EMBL/GenBank/DDBJ databases">
        <authorList>
            <person name="Navarro De La Torre S."/>
        </authorList>
    </citation>
    <scope>NUCLEOTIDE SEQUENCE [LARGE SCALE GENOMIC DNA]</scope>
    <source>
        <strain evidence="14">EAod3</strain>
    </source>
</reference>
<protein>
    <submittedName>
        <fullName evidence="13">Type I secretion system ATP-binding protein PrsD</fullName>
    </submittedName>
</protein>
<dbReference type="PROSITE" id="PS50893">
    <property type="entry name" value="ABC_TRANSPORTER_2"/>
    <property type="match status" value="1"/>
</dbReference>
<dbReference type="EMBL" id="ONZI01000003">
    <property type="protein sequence ID" value="SPJ34404.1"/>
    <property type="molecule type" value="Genomic_DNA"/>
</dbReference>
<dbReference type="GO" id="GO:0034040">
    <property type="term" value="F:ATPase-coupled lipid transmembrane transporter activity"/>
    <property type="evidence" value="ECO:0007669"/>
    <property type="project" value="TreeGrafter"/>
</dbReference>
<dbReference type="Pfam" id="PF00664">
    <property type="entry name" value="ABC_membrane"/>
    <property type="match status" value="1"/>
</dbReference>
<evidence type="ECO:0000256" key="4">
    <source>
        <dbReference type="ARBA" id="ARBA00022692"/>
    </source>
</evidence>
<dbReference type="InterPro" id="IPR027417">
    <property type="entry name" value="P-loop_NTPase"/>
</dbReference>
<accession>A0A2R8CNP7</accession>
<comment type="subcellular location">
    <subcellularLocation>
        <location evidence="1">Cell membrane</location>
        <topology evidence="1">Multi-pass membrane protein</topology>
    </subcellularLocation>
</comment>
<dbReference type="GO" id="GO:0140359">
    <property type="term" value="F:ABC-type transporter activity"/>
    <property type="evidence" value="ECO:0007669"/>
    <property type="project" value="InterPro"/>
</dbReference>
<feature type="transmembrane region" description="Helical" evidence="10">
    <location>
        <begin position="154"/>
        <end position="173"/>
    </location>
</feature>
<dbReference type="InterPro" id="IPR036640">
    <property type="entry name" value="ABC1_TM_sf"/>
</dbReference>
<dbReference type="Gene3D" id="3.40.50.300">
    <property type="entry name" value="P-loop containing nucleotide triphosphate hydrolases"/>
    <property type="match status" value="1"/>
</dbReference>
<name>A0A2R8CNP7_9GAMM</name>
<dbReference type="InterPro" id="IPR003593">
    <property type="entry name" value="AAA+_ATPase"/>
</dbReference>
<feature type="transmembrane region" description="Helical" evidence="10">
    <location>
        <begin position="21"/>
        <end position="46"/>
    </location>
</feature>
<dbReference type="CDD" id="cd18586">
    <property type="entry name" value="ABC_6TM_PrtD_like"/>
    <property type="match status" value="1"/>
</dbReference>
<feature type="domain" description="ABC transmembrane type-1" evidence="12">
    <location>
        <begin position="27"/>
        <end position="299"/>
    </location>
</feature>
<evidence type="ECO:0000313" key="13">
    <source>
        <dbReference type="EMBL" id="SPJ34404.1"/>
    </source>
</evidence>
<keyword evidence="8 10" id="KW-0472">Membrane</keyword>
<proteinExistence type="predicted"/>
<evidence type="ECO:0000256" key="9">
    <source>
        <dbReference type="SAM" id="MobiDB-lite"/>
    </source>
</evidence>
<feature type="region of interest" description="Disordered" evidence="9">
    <location>
        <begin position="558"/>
        <end position="585"/>
    </location>
</feature>
<dbReference type="RefSeq" id="WP_108843190.1">
    <property type="nucleotide sequence ID" value="NZ_ONZI01000003.1"/>
</dbReference>
<dbReference type="PROSITE" id="PS00211">
    <property type="entry name" value="ABC_TRANSPORTER_1"/>
    <property type="match status" value="1"/>
</dbReference>
<keyword evidence="5" id="KW-0547">Nucleotide-binding</keyword>
<dbReference type="NCBIfam" id="TIGR01842">
    <property type="entry name" value="type_I_sec_PrtD"/>
    <property type="match status" value="1"/>
</dbReference>
<dbReference type="InterPro" id="IPR003439">
    <property type="entry name" value="ABC_transporter-like_ATP-bd"/>
</dbReference>
<dbReference type="FunFam" id="3.40.50.300:FF:001444">
    <property type="entry name" value="ABC transporter ATP-binding protein"/>
    <property type="match status" value="1"/>
</dbReference>
<evidence type="ECO:0000259" key="11">
    <source>
        <dbReference type="PROSITE" id="PS50893"/>
    </source>
</evidence>
<keyword evidence="7 10" id="KW-1133">Transmembrane helix</keyword>
<evidence type="ECO:0000313" key="14">
    <source>
        <dbReference type="Proteomes" id="UP000244934"/>
    </source>
</evidence>
<feature type="domain" description="ABC transporter" evidence="11">
    <location>
        <begin position="330"/>
        <end position="565"/>
    </location>
</feature>
<organism evidence="13 14">
    <name type="scientific">Kushneria phyllosphaerae</name>
    <dbReference type="NCBI Taxonomy" id="2100822"/>
    <lineage>
        <taxon>Bacteria</taxon>
        <taxon>Pseudomonadati</taxon>
        <taxon>Pseudomonadota</taxon>
        <taxon>Gammaproteobacteria</taxon>
        <taxon>Oceanospirillales</taxon>
        <taxon>Halomonadaceae</taxon>
        <taxon>Kushneria</taxon>
    </lineage>
</organism>
<dbReference type="GO" id="GO:0005524">
    <property type="term" value="F:ATP binding"/>
    <property type="evidence" value="ECO:0007669"/>
    <property type="project" value="UniProtKB-KW"/>
</dbReference>
<keyword evidence="4 10" id="KW-0812">Transmembrane</keyword>
<dbReference type="InterPro" id="IPR017871">
    <property type="entry name" value="ABC_transporter-like_CS"/>
</dbReference>
<feature type="transmembrane region" description="Helical" evidence="10">
    <location>
        <begin position="58"/>
        <end position="78"/>
    </location>
</feature>
<dbReference type="Pfam" id="PF00005">
    <property type="entry name" value="ABC_tran"/>
    <property type="match status" value="1"/>
</dbReference>
<dbReference type="Gene3D" id="1.20.1560.10">
    <property type="entry name" value="ABC transporter type 1, transmembrane domain"/>
    <property type="match status" value="1"/>
</dbReference>
<evidence type="ECO:0000256" key="1">
    <source>
        <dbReference type="ARBA" id="ARBA00004651"/>
    </source>
</evidence>
<evidence type="ECO:0000256" key="3">
    <source>
        <dbReference type="ARBA" id="ARBA00022475"/>
    </source>
</evidence>
<dbReference type="PANTHER" id="PTHR24221">
    <property type="entry name" value="ATP-BINDING CASSETTE SUB-FAMILY B"/>
    <property type="match status" value="1"/>
</dbReference>
<dbReference type="InterPro" id="IPR047957">
    <property type="entry name" value="ABC_AprD-like_6TM"/>
</dbReference>
<evidence type="ECO:0000259" key="12">
    <source>
        <dbReference type="PROSITE" id="PS50929"/>
    </source>
</evidence>
<feature type="transmembrane region" description="Helical" evidence="10">
    <location>
        <begin position="127"/>
        <end position="148"/>
    </location>
</feature>
<evidence type="ECO:0000256" key="5">
    <source>
        <dbReference type="ARBA" id="ARBA00022741"/>
    </source>
</evidence>
<evidence type="ECO:0000256" key="8">
    <source>
        <dbReference type="ARBA" id="ARBA00023136"/>
    </source>
</evidence>
<dbReference type="SUPFAM" id="SSF52540">
    <property type="entry name" value="P-loop containing nucleoside triphosphate hydrolases"/>
    <property type="match status" value="1"/>
</dbReference>
<dbReference type="GO" id="GO:0005886">
    <property type="term" value="C:plasma membrane"/>
    <property type="evidence" value="ECO:0007669"/>
    <property type="project" value="UniProtKB-SubCell"/>
</dbReference>
<dbReference type="SMART" id="SM00382">
    <property type="entry name" value="AAA"/>
    <property type="match status" value="1"/>
</dbReference>
<sequence length="585" mass="63554">MAAAKTSNDLALALKACRRSFVSVGGFSMCINLLMLVPPLYMLQVYDRVITTRSVDTLIMLTLIVMFLFVVMGGLELVRSRILVRTGNRLETLTNTRIYRAMFRRSLLRSGQQTAQPLNDLTTLRQFLTGNGLFAFFDAPWIPIYIGVLFLFNVWFGVFAVVAGLVLLALALANERATRRLLAEAGNEHIQAQELANSNLRNAEVLHAMGMVPGIQARWAQRHHDYLVRQSQASDRSGTLANLSKVLRLAFQSLILGLGAWLVLQGSITPGMMIAGSILMGRALAPIDQMIGAWKGFVSARSAHQRLTTLLDEVPADRERMSLPAPQGDIRVEGVSAAPPGVRLPTLRGINFTLARGEQVGIIGPSASGKSTLARVLLGIWPTQMGTVRLDGVDVAQWPREELGPYIGYLPQDIELFDGTISDNIARLGDVDAEKVVEAARLAGVHEMILQQPQGYDTVIASGGGALSGGQRQRIGLARALYGRPVTVVLDEPNANLDDSGERALIQTLARLRQMKTTVFVISHRPATLKAVDKLLVMKEGQVGAFGPRDQVVAHLQSQKPSTVRPMTSPAPEAPDNQTAAVGNQ</sequence>
<dbReference type="FunFam" id="1.20.1560.10:FF:000109">
    <property type="entry name" value="Alkaline protease secretion ATP-binding protein aprD"/>
    <property type="match status" value="1"/>
</dbReference>
<keyword evidence="2" id="KW-0813">Transport</keyword>
<dbReference type="GO" id="GO:0030253">
    <property type="term" value="P:protein secretion by the type I secretion system"/>
    <property type="evidence" value="ECO:0007669"/>
    <property type="project" value="InterPro"/>
</dbReference>
<dbReference type="GO" id="GO:0030256">
    <property type="term" value="C:type I protein secretion system complex"/>
    <property type="evidence" value="ECO:0007669"/>
    <property type="project" value="InterPro"/>
</dbReference>
<keyword evidence="14" id="KW-1185">Reference proteome</keyword>
<keyword evidence="3" id="KW-1003">Cell membrane</keyword>
<dbReference type="InterPro" id="IPR039421">
    <property type="entry name" value="Type_1_exporter"/>
</dbReference>
<keyword evidence="6 13" id="KW-0067">ATP-binding</keyword>
<dbReference type="InterPro" id="IPR010128">
    <property type="entry name" value="ATPase_T1SS_PrtD-like"/>
</dbReference>
<dbReference type="SUPFAM" id="SSF90123">
    <property type="entry name" value="ABC transporter transmembrane region"/>
    <property type="match status" value="1"/>
</dbReference>
<feature type="compositionally biased region" description="Polar residues" evidence="9">
    <location>
        <begin position="576"/>
        <end position="585"/>
    </location>
</feature>
<evidence type="ECO:0000256" key="7">
    <source>
        <dbReference type="ARBA" id="ARBA00022989"/>
    </source>
</evidence>
<dbReference type="AlphaFoldDB" id="A0A2R8CNP7"/>
<evidence type="ECO:0000256" key="6">
    <source>
        <dbReference type="ARBA" id="ARBA00022840"/>
    </source>
</evidence>
<dbReference type="OrthoDB" id="9806127at2"/>
<gene>
    <name evidence="13" type="primary">prsD</name>
    <name evidence="13" type="ORF">KSP9073_02438</name>
</gene>
<dbReference type="Proteomes" id="UP000244934">
    <property type="component" value="Unassembled WGS sequence"/>
</dbReference>
<evidence type="ECO:0000256" key="10">
    <source>
        <dbReference type="SAM" id="Phobius"/>
    </source>
</evidence>
<dbReference type="GO" id="GO:0016887">
    <property type="term" value="F:ATP hydrolysis activity"/>
    <property type="evidence" value="ECO:0007669"/>
    <property type="project" value="InterPro"/>
</dbReference>
<evidence type="ECO:0000256" key="2">
    <source>
        <dbReference type="ARBA" id="ARBA00022448"/>
    </source>
</evidence>